<proteinExistence type="predicted"/>
<dbReference type="Proteomes" id="UP000380867">
    <property type="component" value="Unassembled WGS sequence"/>
</dbReference>
<evidence type="ECO:0000313" key="2">
    <source>
        <dbReference type="EMBL" id="KAA1398132.1"/>
    </source>
</evidence>
<dbReference type="EMBL" id="SDPQ02000002">
    <property type="protein sequence ID" value="KAA1398132.1"/>
    <property type="molecule type" value="Genomic_DNA"/>
</dbReference>
<comment type="caution">
    <text evidence="2">The sequence shown here is derived from an EMBL/GenBank/DDBJ whole genome shotgun (WGS) entry which is preliminary data.</text>
</comment>
<name>A0A5M4FFQ5_9ACTN</name>
<reference evidence="2" key="1">
    <citation type="submission" date="2019-09" db="EMBL/GenBank/DDBJ databases">
        <authorList>
            <person name="Li J."/>
        </authorList>
    </citation>
    <scope>NUCLEOTIDE SEQUENCE [LARGE SCALE GENOMIC DNA]</scope>
    <source>
        <strain evidence="2">JCM 14732</strain>
    </source>
</reference>
<protein>
    <submittedName>
        <fullName evidence="2">Uncharacterized protein</fullName>
    </submittedName>
</protein>
<keyword evidence="3" id="KW-1185">Reference proteome</keyword>
<accession>A0A5M4FFQ5</accession>
<feature type="region of interest" description="Disordered" evidence="1">
    <location>
        <begin position="1"/>
        <end position="25"/>
    </location>
</feature>
<evidence type="ECO:0000313" key="3">
    <source>
        <dbReference type="Proteomes" id="UP000380867"/>
    </source>
</evidence>
<sequence length="74" mass="8043">MYGAGRFALSRSGARDAGGRQPVGRTETFAGADRHLERHVRRHRAVLGDHAGIDAEELGLELGCVRHDTATYDV</sequence>
<dbReference type="AlphaFoldDB" id="A0A5M4FFQ5"/>
<evidence type="ECO:0000256" key="1">
    <source>
        <dbReference type="SAM" id="MobiDB-lite"/>
    </source>
</evidence>
<organism evidence="2 3">
    <name type="scientific">Aeromicrobium ginsengisoli</name>
    <dbReference type="NCBI Taxonomy" id="363867"/>
    <lineage>
        <taxon>Bacteria</taxon>
        <taxon>Bacillati</taxon>
        <taxon>Actinomycetota</taxon>
        <taxon>Actinomycetes</taxon>
        <taxon>Propionibacteriales</taxon>
        <taxon>Nocardioidaceae</taxon>
        <taxon>Aeromicrobium</taxon>
    </lineage>
</organism>
<gene>
    <name evidence="2" type="ORF">ESP70_012465</name>
</gene>